<evidence type="ECO:0000313" key="9">
    <source>
        <dbReference type="Proteomes" id="UP000233551"/>
    </source>
</evidence>
<sequence>MGIQGQLSDVSSDSIPLLLVALIAGCVNHLRSSILSFLHSLRLHHSPAQAPDDGLLRSLGSGLAGLILLAEQLDQNLASTTNQRSRSSGDCVVCLSELMDGEAVRALACRHVFHKRCFDGWVDRLNFSCPLCRSPVVSGERVEAVQRRVGGDLVAWFSNLR</sequence>
<name>A0A218W575_PUNGR</name>
<dbReference type="CDD" id="cd23123">
    <property type="entry name" value="RING-H2_RHA2B"/>
    <property type="match status" value="1"/>
</dbReference>
<evidence type="ECO:0000256" key="2">
    <source>
        <dbReference type="ARBA" id="ARBA00022771"/>
    </source>
</evidence>
<proteinExistence type="predicted"/>
<reference evidence="6" key="2">
    <citation type="submission" date="2017-06" db="EMBL/GenBank/DDBJ databases">
        <title>The pomegranate genome and the genomics of punicalagin biosynthesis.</title>
        <authorList>
            <person name="Xu C."/>
        </authorList>
    </citation>
    <scope>NUCLEOTIDE SEQUENCE [LARGE SCALE GENOMIC DNA]</scope>
    <source>
        <tissue evidence="6">Fresh leaf</tissue>
    </source>
</reference>
<reference evidence="7 9" key="3">
    <citation type="submission" date="2017-11" db="EMBL/GenBank/DDBJ databases">
        <title>De-novo sequencing of pomegranate (Punica granatum L.) genome.</title>
        <authorList>
            <person name="Akparov Z."/>
            <person name="Amiraslanov A."/>
            <person name="Hajiyeva S."/>
            <person name="Abbasov M."/>
            <person name="Kaur K."/>
            <person name="Hamwieh A."/>
            <person name="Solovyev V."/>
            <person name="Salamov A."/>
            <person name="Braich B."/>
            <person name="Kosarev P."/>
            <person name="Mahmoud A."/>
            <person name="Hajiyev E."/>
            <person name="Babayeva S."/>
            <person name="Izzatullayeva V."/>
            <person name="Mammadov A."/>
            <person name="Mammadov A."/>
            <person name="Sharifova S."/>
            <person name="Ojaghi J."/>
            <person name="Eynullazada K."/>
            <person name="Bayramov B."/>
            <person name="Abdulazimova A."/>
            <person name="Shahmuradov I."/>
        </authorList>
    </citation>
    <scope>NUCLEOTIDE SEQUENCE [LARGE SCALE GENOMIC DNA]</scope>
    <source>
        <strain evidence="7">AG2017</strain>
        <strain evidence="9">cv. AG2017</strain>
        <tissue evidence="7">Leaf</tissue>
    </source>
</reference>
<dbReference type="GeneID" id="116201534"/>
<evidence type="ECO:0000256" key="1">
    <source>
        <dbReference type="ARBA" id="ARBA00022723"/>
    </source>
</evidence>
<keyword evidence="1" id="KW-0479">Metal-binding</keyword>
<dbReference type="Proteomes" id="UP000197138">
    <property type="component" value="Unassembled WGS sequence"/>
</dbReference>
<dbReference type="GO" id="GO:0016567">
    <property type="term" value="P:protein ubiquitination"/>
    <property type="evidence" value="ECO:0007669"/>
    <property type="project" value="TreeGrafter"/>
</dbReference>
<dbReference type="EMBL" id="PGOL01000508">
    <property type="protein sequence ID" value="PKI69433.1"/>
    <property type="molecule type" value="Genomic_DNA"/>
</dbReference>
<dbReference type="InterPro" id="IPR013083">
    <property type="entry name" value="Znf_RING/FYVE/PHD"/>
</dbReference>
<accession>A0A218W575</accession>
<dbReference type="InterPro" id="IPR001841">
    <property type="entry name" value="Znf_RING"/>
</dbReference>
<reference evidence="8" key="1">
    <citation type="journal article" date="2017" name="Plant J.">
        <title>The pomegranate (Punica granatum L.) genome and the genomics of punicalagin biosynthesis.</title>
        <authorList>
            <person name="Qin G."/>
            <person name="Xu C."/>
            <person name="Ming R."/>
            <person name="Tang H."/>
            <person name="Guyot R."/>
            <person name="Kramer E.M."/>
            <person name="Hu Y."/>
            <person name="Yi X."/>
            <person name="Qi Y."/>
            <person name="Xu X."/>
            <person name="Gao Z."/>
            <person name="Pan H."/>
            <person name="Jian J."/>
            <person name="Tian Y."/>
            <person name="Yue Z."/>
            <person name="Xu Y."/>
        </authorList>
    </citation>
    <scope>NUCLEOTIDE SEQUENCE [LARGE SCALE GENOMIC DNA]</scope>
    <source>
        <strain evidence="8">cv. Dabenzi</strain>
    </source>
</reference>
<dbReference type="GO" id="GO:0008270">
    <property type="term" value="F:zinc ion binding"/>
    <property type="evidence" value="ECO:0007669"/>
    <property type="project" value="UniProtKB-KW"/>
</dbReference>
<dbReference type="AlphaFoldDB" id="A0A218W575"/>
<evidence type="ECO:0000313" key="6">
    <source>
        <dbReference type="EMBL" id="OWM68034.1"/>
    </source>
</evidence>
<gene>
    <name evidence="6" type="ORF">CDL15_Pgr017602</name>
    <name evidence="7" type="ORF">CRG98_010231</name>
</gene>
<dbReference type="Gene3D" id="3.30.40.10">
    <property type="entry name" value="Zinc/RING finger domain, C3HC4 (zinc finger)"/>
    <property type="match status" value="1"/>
</dbReference>
<feature type="domain" description="RING-type" evidence="5">
    <location>
        <begin position="91"/>
        <end position="133"/>
    </location>
</feature>
<keyword evidence="9" id="KW-1185">Reference proteome</keyword>
<evidence type="ECO:0000313" key="7">
    <source>
        <dbReference type="EMBL" id="PKI69433.1"/>
    </source>
</evidence>
<protein>
    <recommendedName>
        <fullName evidence="5">RING-type domain-containing protein</fullName>
    </recommendedName>
</protein>
<dbReference type="PANTHER" id="PTHR45969">
    <property type="entry name" value="RING ZINC FINGER PROTEIN-RELATED"/>
    <property type="match status" value="1"/>
</dbReference>
<dbReference type="PROSITE" id="PS50089">
    <property type="entry name" value="ZF_RING_2"/>
    <property type="match status" value="1"/>
</dbReference>
<comment type="caution">
    <text evidence="6">The sequence shown here is derived from an EMBL/GenBank/DDBJ whole genome shotgun (WGS) entry which is preliminary data.</text>
</comment>
<evidence type="ECO:0000259" key="5">
    <source>
        <dbReference type="PROSITE" id="PS50089"/>
    </source>
</evidence>
<dbReference type="Pfam" id="PF13639">
    <property type="entry name" value="zf-RING_2"/>
    <property type="match status" value="1"/>
</dbReference>
<evidence type="ECO:0000313" key="8">
    <source>
        <dbReference type="Proteomes" id="UP000197138"/>
    </source>
</evidence>
<dbReference type="SMART" id="SM00184">
    <property type="entry name" value="RING"/>
    <property type="match status" value="1"/>
</dbReference>
<dbReference type="STRING" id="22663.A0A218W575"/>
<keyword evidence="3" id="KW-0862">Zinc</keyword>
<evidence type="ECO:0000256" key="4">
    <source>
        <dbReference type="PROSITE-ProRule" id="PRU00175"/>
    </source>
</evidence>
<keyword evidence="2 4" id="KW-0863">Zinc-finger</keyword>
<dbReference type="Proteomes" id="UP000233551">
    <property type="component" value="Unassembled WGS sequence"/>
</dbReference>
<dbReference type="OrthoDB" id="8062037at2759"/>
<organism evidence="6 8">
    <name type="scientific">Punica granatum</name>
    <name type="common">Pomegranate</name>
    <dbReference type="NCBI Taxonomy" id="22663"/>
    <lineage>
        <taxon>Eukaryota</taxon>
        <taxon>Viridiplantae</taxon>
        <taxon>Streptophyta</taxon>
        <taxon>Embryophyta</taxon>
        <taxon>Tracheophyta</taxon>
        <taxon>Spermatophyta</taxon>
        <taxon>Magnoliopsida</taxon>
        <taxon>eudicotyledons</taxon>
        <taxon>Gunneridae</taxon>
        <taxon>Pentapetalae</taxon>
        <taxon>rosids</taxon>
        <taxon>malvids</taxon>
        <taxon>Myrtales</taxon>
        <taxon>Lythraceae</taxon>
        <taxon>Punica</taxon>
    </lineage>
</organism>
<dbReference type="GO" id="GO:0061630">
    <property type="term" value="F:ubiquitin protein ligase activity"/>
    <property type="evidence" value="ECO:0007669"/>
    <property type="project" value="TreeGrafter"/>
</dbReference>
<dbReference type="PANTHER" id="PTHR45969:SF5">
    <property type="entry name" value="E3 UBIQUITIN-PROTEIN LIGASE RHA2A"/>
    <property type="match status" value="1"/>
</dbReference>
<evidence type="ECO:0000256" key="3">
    <source>
        <dbReference type="ARBA" id="ARBA00022833"/>
    </source>
</evidence>
<dbReference type="SUPFAM" id="SSF57850">
    <property type="entry name" value="RING/U-box"/>
    <property type="match status" value="1"/>
</dbReference>
<dbReference type="EMBL" id="MTKT01005369">
    <property type="protein sequence ID" value="OWM68034.1"/>
    <property type="molecule type" value="Genomic_DNA"/>
</dbReference>